<name>A0A375Z574_MYCSH</name>
<accession>A0A375Z574</accession>
<evidence type="ECO:0000313" key="3">
    <source>
        <dbReference type="EMBL" id="SRX96165.1"/>
    </source>
</evidence>
<dbReference type="Pfam" id="PF08237">
    <property type="entry name" value="PE-PPE"/>
    <property type="match status" value="1"/>
</dbReference>
<evidence type="ECO:0000256" key="1">
    <source>
        <dbReference type="SAM" id="SignalP"/>
    </source>
</evidence>
<keyword evidence="1" id="KW-0732">Signal</keyword>
<dbReference type="InterPro" id="IPR013228">
    <property type="entry name" value="PE-PPE_C"/>
</dbReference>
<dbReference type="AlphaFoldDB" id="A0A375Z574"/>
<dbReference type="RefSeq" id="WP_244917504.1">
    <property type="nucleotide sequence ID" value="NZ_UEGW01000001.1"/>
</dbReference>
<dbReference type="Gene3D" id="3.40.50.1820">
    <property type="entry name" value="alpha/beta hydrolase"/>
    <property type="match status" value="1"/>
</dbReference>
<feature type="domain" description="PE-PPE" evidence="2">
    <location>
        <begin position="72"/>
        <end position="297"/>
    </location>
</feature>
<proteinExistence type="predicted"/>
<feature type="chain" id="PRO_5039010780" evidence="1">
    <location>
        <begin position="33"/>
        <end position="485"/>
    </location>
</feature>
<dbReference type="STRING" id="29313.BHQ16_06290"/>
<dbReference type="InterPro" id="IPR029058">
    <property type="entry name" value="AB_hydrolase_fold"/>
</dbReference>
<sequence length="485" mass="50700">MRGNGSRWLRLALLAGGAIGLTSMLTAAAAFGDDTAVIMGGSGIPIPPPVYVDGINDLYLHCDPPACTLGPLATPEGLYPLIGPKELTFDASVAQGVSILNQAIGQQLAEGNHVTVLGYSQSSTIASMEMTNILNGSAGINPDPDQLSFVLLGDPNNPNGGFFERFDFPPGSDPTIPSLGMTFSGATPVTDYPTAIYTAEYDAVSDYPRYPLNVLADLNAVLGFAFVHTQYPSFTPEQLANAVEVPTSPGYDGDTTYYMIPTENLPLLDPLRSIPVVGPVVADLLQPDLRVLVNLGYGDPNYGWVNENADVPTPLGLFPSLGDLEKVPGLLVSGLQEGIQNAISDLQDPSRLFSLEGNPLLDLLQTPYFTAVASEDFSLPATPADGLLGIVNGFSAALSSVYSALLPTADFANALFTTLPAVDADVFSFELAQGDLLDAIGLPIAADVGLLPMLGLFELATVGEGVAFAAIDLLSPFVDLSGLFS</sequence>
<gene>
    <name evidence="3" type="ORF">MSP7336_04441</name>
</gene>
<protein>
    <submittedName>
        <fullName evidence="3">PPE family protein PPE28 [Mycobacterium tuberculosis H37Rv]</fullName>
    </submittedName>
</protein>
<evidence type="ECO:0000259" key="2">
    <source>
        <dbReference type="Pfam" id="PF08237"/>
    </source>
</evidence>
<dbReference type="EMBL" id="UEGW01000001">
    <property type="protein sequence ID" value="SRX96165.1"/>
    <property type="molecule type" value="Genomic_DNA"/>
</dbReference>
<keyword evidence="4" id="KW-1185">Reference proteome</keyword>
<organism evidence="3 4">
    <name type="scientific">Mycobacterium shimoidei</name>
    <dbReference type="NCBI Taxonomy" id="29313"/>
    <lineage>
        <taxon>Bacteria</taxon>
        <taxon>Bacillati</taxon>
        <taxon>Actinomycetota</taxon>
        <taxon>Actinomycetes</taxon>
        <taxon>Mycobacteriales</taxon>
        <taxon>Mycobacteriaceae</taxon>
        <taxon>Mycobacterium</taxon>
    </lineage>
</organism>
<dbReference type="Proteomes" id="UP000252015">
    <property type="component" value="Unassembled WGS sequence"/>
</dbReference>
<feature type="signal peptide" evidence="1">
    <location>
        <begin position="1"/>
        <end position="32"/>
    </location>
</feature>
<evidence type="ECO:0000313" key="4">
    <source>
        <dbReference type="Proteomes" id="UP000252015"/>
    </source>
</evidence>
<reference evidence="3 4" key="1">
    <citation type="submission" date="2018-05" db="EMBL/GenBank/DDBJ databases">
        <authorList>
            <consortium name="IHU Genomes"/>
        </authorList>
    </citation>
    <scope>NUCLEOTIDE SEQUENCE [LARGE SCALE GENOMIC DNA]</scope>
    <source>
        <strain evidence="3 4">P7336</strain>
    </source>
</reference>